<dbReference type="EMBL" id="LSRX01002204">
    <property type="protein sequence ID" value="OLP75934.1"/>
    <property type="molecule type" value="Genomic_DNA"/>
</dbReference>
<keyword evidence="3" id="KW-1185">Reference proteome</keyword>
<protein>
    <submittedName>
        <fullName evidence="2">Uncharacterized protein</fullName>
    </submittedName>
</protein>
<feature type="compositionally biased region" description="Basic and acidic residues" evidence="1">
    <location>
        <begin position="264"/>
        <end position="278"/>
    </location>
</feature>
<proteinExistence type="predicted"/>
<feature type="region of interest" description="Disordered" evidence="1">
    <location>
        <begin position="209"/>
        <end position="278"/>
    </location>
</feature>
<dbReference type="OrthoDB" id="419227at2759"/>
<evidence type="ECO:0000313" key="3">
    <source>
        <dbReference type="Proteomes" id="UP000186817"/>
    </source>
</evidence>
<feature type="compositionally biased region" description="Basic and acidic residues" evidence="1">
    <location>
        <begin position="20"/>
        <end position="29"/>
    </location>
</feature>
<reference evidence="2 3" key="1">
    <citation type="submission" date="2016-02" db="EMBL/GenBank/DDBJ databases">
        <title>Genome analysis of coral dinoflagellate symbionts highlights evolutionary adaptations to a symbiotic lifestyle.</title>
        <authorList>
            <person name="Aranda M."/>
            <person name="Li Y."/>
            <person name="Liew Y.J."/>
            <person name="Baumgarten S."/>
            <person name="Simakov O."/>
            <person name="Wilson M."/>
            <person name="Piel J."/>
            <person name="Ashoor H."/>
            <person name="Bougouffa S."/>
            <person name="Bajic V.B."/>
            <person name="Ryu T."/>
            <person name="Ravasi T."/>
            <person name="Bayer T."/>
            <person name="Micklem G."/>
            <person name="Kim H."/>
            <person name="Bhak J."/>
            <person name="Lajeunesse T.C."/>
            <person name="Voolstra C.R."/>
        </authorList>
    </citation>
    <scope>NUCLEOTIDE SEQUENCE [LARGE SCALE GENOMIC DNA]</scope>
    <source>
        <strain evidence="2 3">CCMP2467</strain>
    </source>
</reference>
<feature type="compositionally biased region" description="Basic and acidic residues" evidence="1">
    <location>
        <begin position="67"/>
        <end position="78"/>
    </location>
</feature>
<dbReference type="SUPFAM" id="SSF88697">
    <property type="entry name" value="PUA domain-like"/>
    <property type="match status" value="1"/>
</dbReference>
<gene>
    <name evidence="2" type="ORF">AK812_SmicGene44198</name>
</gene>
<dbReference type="InterPro" id="IPR015947">
    <property type="entry name" value="PUA-like_sf"/>
</dbReference>
<sequence length="278" mass="30013">MPIAGDSMPLPSNGHSLADAFKKASHGAERTLQPASTKFPKISEEDETTAATVPDTLPKTTPASSANDRRELQDRKNDGGAPGGEGTDPDTQPRLPADGERIMVMKEAWLQLVLNHLKTVELRGAPAPLGSTWLGCNGQVHGIATIASCALVTREDFEATRTQHRHLGDMPRFKKTYALALMDVIPLRTCVDYYRLPASQPWTIFRTGPDTVTTRSAGRKRTLDPVQDSAPAWDAPPQVGAGNLTSPLPLASGTDDMEELSTIAEEHETDKPTEEAND</sequence>
<dbReference type="Proteomes" id="UP000186817">
    <property type="component" value="Unassembled WGS sequence"/>
</dbReference>
<feature type="region of interest" description="Disordered" evidence="1">
    <location>
        <begin position="1"/>
        <end position="96"/>
    </location>
</feature>
<organism evidence="2 3">
    <name type="scientific">Symbiodinium microadriaticum</name>
    <name type="common">Dinoflagellate</name>
    <name type="synonym">Zooxanthella microadriatica</name>
    <dbReference type="NCBI Taxonomy" id="2951"/>
    <lineage>
        <taxon>Eukaryota</taxon>
        <taxon>Sar</taxon>
        <taxon>Alveolata</taxon>
        <taxon>Dinophyceae</taxon>
        <taxon>Suessiales</taxon>
        <taxon>Symbiodiniaceae</taxon>
        <taxon>Symbiodinium</taxon>
    </lineage>
</organism>
<evidence type="ECO:0000256" key="1">
    <source>
        <dbReference type="SAM" id="MobiDB-lite"/>
    </source>
</evidence>
<name>A0A1Q9BZ35_SYMMI</name>
<accession>A0A1Q9BZ35</accession>
<evidence type="ECO:0000313" key="2">
    <source>
        <dbReference type="EMBL" id="OLP75934.1"/>
    </source>
</evidence>
<dbReference type="AlphaFoldDB" id="A0A1Q9BZ35"/>
<comment type="caution">
    <text evidence="2">The sequence shown here is derived from an EMBL/GenBank/DDBJ whole genome shotgun (WGS) entry which is preliminary data.</text>
</comment>